<evidence type="ECO:0000259" key="8">
    <source>
        <dbReference type="PROSITE" id="PS51751"/>
    </source>
</evidence>
<sequence>MGRLFELLIALFLLIHIPITLFGDAQAVLGPEWFHPRMLDVMQGYLGTYHDPLMTPPHKPWFKSMIYLELFLQLPYFIVGFYAFVARKNWIRIPTIIYGTSVVTTMVPIFFELWHHKAPGYNQVMVCAFYAPYLFVPLAMLLKAAFSSPMFKPRGRAASSSHLAQDSLWGGPPAKAKWV</sequence>
<feature type="transmembrane region" description="Helical" evidence="6">
    <location>
        <begin position="121"/>
        <end position="146"/>
    </location>
</feature>
<dbReference type="PANTHER" id="PTHR31204:SF1">
    <property type="entry name" value="SIGMA INTRACELLULAR RECEPTOR 2"/>
    <property type="match status" value="1"/>
</dbReference>
<proteinExistence type="predicted"/>
<dbReference type="Proteomes" id="UP001255856">
    <property type="component" value="Unassembled WGS sequence"/>
</dbReference>
<feature type="transmembrane region" description="Helical" evidence="6">
    <location>
        <begin position="64"/>
        <end position="84"/>
    </location>
</feature>
<dbReference type="AlphaFoldDB" id="A0AAD9MFY9"/>
<dbReference type="PANTHER" id="PTHR31204">
    <property type="entry name" value="SIGMA INTRACELLULAR RECEPTOR 2"/>
    <property type="match status" value="1"/>
</dbReference>
<evidence type="ECO:0000256" key="6">
    <source>
        <dbReference type="SAM" id="Phobius"/>
    </source>
</evidence>
<protein>
    <recommendedName>
        <fullName evidence="8">EXPERA domain-containing protein</fullName>
    </recommendedName>
</protein>
<feature type="transmembrane region" description="Helical" evidence="6">
    <location>
        <begin position="96"/>
        <end position="115"/>
    </location>
</feature>
<keyword evidence="2 5" id="KW-0812">Transmembrane</keyword>
<feature type="domain" description="EXPERA" evidence="8">
    <location>
        <begin position="5"/>
        <end position="141"/>
    </location>
</feature>
<dbReference type="GO" id="GO:0016020">
    <property type="term" value="C:membrane"/>
    <property type="evidence" value="ECO:0007669"/>
    <property type="project" value="UniProtKB-SubCell"/>
</dbReference>
<evidence type="ECO:0000256" key="5">
    <source>
        <dbReference type="PROSITE-ProRule" id="PRU01087"/>
    </source>
</evidence>
<dbReference type="Pfam" id="PF05241">
    <property type="entry name" value="EBP"/>
    <property type="match status" value="1"/>
</dbReference>
<keyword evidence="7" id="KW-0732">Signal</keyword>
<evidence type="ECO:0000256" key="2">
    <source>
        <dbReference type="ARBA" id="ARBA00022692"/>
    </source>
</evidence>
<reference evidence="9" key="1">
    <citation type="submission" date="2021-01" db="EMBL/GenBank/DDBJ databases">
        <authorList>
            <person name="Eckstrom K.M.E."/>
        </authorList>
    </citation>
    <scope>NUCLEOTIDE SEQUENCE</scope>
    <source>
        <strain evidence="9">UVCC 0001</strain>
    </source>
</reference>
<evidence type="ECO:0000313" key="9">
    <source>
        <dbReference type="EMBL" id="KAK2075749.1"/>
    </source>
</evidence>
<feature type="chain" id="PRO_5042071886" description="EXPERA domain-containing protein" evidence="7">
    <location>
        <begin position="28"/>
        <end position="179"/>
    </location>
</feature>
<accession>A0AAD9MFY9</accession>
<name>A0AAD9MFY9_PROWI</name>
<keyword evidence="3 5" id="KW-1133">Transmembrane helix</keyword>
<gene>
    <name evidence="9" type="ORF">QBZ16_001490</name>
</gene>
<dbReference type="InterPro" id="IPR033118">
    <property type="entry name" value="EXPERA"/>
</dbReference>
<keyword evidence="4 5" id="KW-0472">Membrane</keyword>
<dbReference type="EMBL" id="JASFZW010000013">
    <property type="protein sequence ID" value="KAK2075749.1"/>
    <property type="molecule type" value="Genomic_DNA"/>
</dbReference>
<evidence type="ECO:0000313" key="10">
    <source>
        <dbReference type="Proteomes" id="UP001255856"/>
    </source>
</evidence>
<dbReference type="InterPro" id="IPR051987">
    <property type="entry name" value="Sigma-2_receptor-like"/>
</dbReference>
<evidence type="ECO:0000256" key="7">
    <source>
        <dbReference type="SAM" id="SignalP"/>
    </source>
</evidence>
<comment type="caution">
    <text evidence="9">The sequence shown here is derived from an EMBL/GenBank/DDBJ whole genome shotgun (WGS) entry which is preliminary data.</text>
</comment>
<keyword evidence="10" id="KW-1185">Reference proteome</keyword>
<evidence type="ECO:0000256" key="3">
    <source>
        <dbReference type="ARBA" id="ARBA00022989"/>
    </source>
</evidence>
<dbReference type="PROSITE" id="PS51751">
    <property type="entry name" value="EXPERA"/>
    <property type="match status" value="1"/>
</dbReference>
<evidence type="ECO:0000256" key="1">
    <source>
        <dbReference type="ARBA" id="ARBA00004141"/>
    </source>
</evidence>
<evidence type="ECO:0000256" key="4">
    <source>
        <dbReference type="ARBA" id="ARBA00023136"/>
    </source>
</evidence>
<organism evidence="9 10">
    <name type="scientific">Prototheca wickerhamii</name>
    <dbReference type="NCBI Taxonomy" id="3111"/>
    <lineage>
        <taxon>Eukaryota</taxon>
        <taxon>Viridiplantae</taxon>
        <taxon>Chlorophyta</taxon>
        <taxon>core chlorophytes</taxon>
        <taxon>Trebouxiophyceae</taxon>
        <taxon>Chlorellales</taxon>
        <taxon>Chlorellaceae</taxon>
        <taxon>Prototheca</taxon>
    </lineage>
</organism>
<comment type="subcellular location">
    <subcellularLocation>
        <location evidence="1">Membrane</location>
        <topology evidence="1">Multi-pass membrane protein</topology>
    </subcellularLocation>
</comment>
<feature type="signal peptide" evidence="7">
    <location>
        <begin position="1"/>
        <end position="27"/>
    </location>
</feature>
<dbReference type="GO" id="GO:0005783">
    <property type="term" value="C:endoplasmic reticulum"/>
    <property type="evidence" value="ECO:0007669"/>
    <property type="project" value="TreeGrafter"/>
</dbReference>